<dbReference type="GO" id="GO:0004152">
    <property type="term" value="F:dihydroorotate dehydrogenase activity"/>
    <property type="evidence" value="ECO:0007669"/>
    <property type="project" value="TreeGrafter"/>
</dbReference>
<evidence type="ECO:0000256" key="3">
    <source>
        <dbReference type="ARBA" id="ARBA00022630"/>
    </source>
</evidence>
<dbReference type="GO" id="GO:0044205">
    <property type="term" value="P:'de novo' UMP biosynthetic process"/>
    <property type="evidence" value="ECO:0007669"/>
    <property type="project" value="UniProtKB-UniPathway"/>
</dbReference>
<name>A0A183DAJ1_9BILA</name>
<reference evidence="9" key="1">
    <citation type="submission" date="2016-06" db="UniProtKB">
        <authorList>
            <consortium name="WormBaseParasite"/>
        </authorList>
    </citation>
    <scope>IDENTIFICATION</scope>
</reference>
<evidence type="ECO:0000313" key="9">
    <source>
        <dbReference type="WBParaSite" id="GPUH_0000574001-mRNA-1"/>
    </source>
</evidence>
<keyword evidence="8" id="KW-1185">Reference proteome</keyword>
<keyword evidence="3" id="KW-0285">Flavoprotein</keyword>
<proteinExistence type="predicted"/>
<feature type="domain" description="Dihydroorotate dehydrogenase catalytic" evidence="6">
    <location>
        <begin position="5"/>
        <end position="131"/>
    </location>
</feature>
<dbReference type="Proteomes" id="UP000271098">
    <property type="component" value="Unassembled WGS sequence"/>
</dbReference>
<dbReference type="GO" id="GO:0005743">
    <property type="term" value="C:mitochondrial inner membrane"/>
    <property type="evidence" value="ECO:0007669"/>
    <property type="project" value="TreeGrafter"/>
</dbReference>
<comment type="cofactor">
    <cofactor evidence="1">
        <name>FMN</name>
        <dbReference type="ChEBI" id="CHEBI:58210"/>
    </cofactor>
</comment>
<protein>
    <submittedName>
        <fullName evidence="9">DHO_dh domain-containing protein</fullName>
    </submittedName>
</protein>
<keyword evidence="5" id="KW-0560">Oxidoreductase</keyword>
<comment type="pathway">
    <text evidence="2">Pyrimidine metabolism; UMP biosynthesis via de novo pathway.</text>
</comment>
<organism evidence="9">
    <name type="scientific">Gongylonema pulchrum</name>
    <dbReference type="NCBI Taxonomy" id="637853"/>
    <lineage>
        <taxon>Eukaryota</taxon>
        <taxon>Metazoa</taxon>
        <taxon>Ecdysozoa</taxon>
        <taxon>Nematoda</taxon>
        <taxon>Chromadorea</taxon>
        <taxon>Rhabditida</taxon>
        <taxon>Spirurina</taxon>
        <taxon>Spiruromorpha</taxon>
        <taxon>Spiruroidea</taxon>
        <taxon>Gongylonematidae</taxon>
        <taxon>Gongylonema</taxon>
    </lineage>
</organism>
<reference evidence="7 8" key="2">
    <citation type="submission" date="2018-11" db="EMBL/GenBank/DDBJ databases">
        <authorList>
            <consortium name="Pathogen Informatics"/>
        </authorList>
    </citation>
    <scope>NUCLEOTIDE SEQUENCE [LARGE SCALE GENOMIC DNA]</scope>
</reference>
<dbReference type="InterPro" id="IPR005720">
    <property type="entry name" value="Dihydroorotate_DH_cat"/>
</dbReference>
<dbReference type="OrthoDB" id="14784at2759"/>
<dbReference type="AlphaFoldDB" id="A0A183DAJ1"/>
<evidence type="ECO:0000313" key="8">
    <source>
        <dbReference type="Proteomes" id="UP000271098"/>
    </source>
</evidence>
<evidence type="ECO:0000256" key="1">
    <source>
        <dbReference type="ARBA" id="ARBA00001917"/>
    </source>
</evidence>
<evidence type="ECO:0000256" key="5">
    <source>
        <dbReference type="ARBA" id="ARBA00023002"/>
    </source>
</evidence>
<dbReference type="UniPathway" id="UPA00070"/>
<dbReference type="PANTHER" id="PTHR48109">
    <property type="entry name" value="DIHYDROOROTATE DEHYDROGENASE (QUINONE), MITOCHONDRIAL-RELATED"/>
    <property type="match status" value="1"/>
</dbReference>
<dbReference type="EMBL" id="UYRT01012515">
    <property type="protein sequence ID" value="VDK51957.1"/>
    <property type="molecule type" value="Genomic_DNA"/>
</dbReference>
<dbReference type="PROSITE" id="PS00912">
    <property type="entry name" value="DHODEHASE_2"/>
    <property type="match status" value="1"/>
</dbReference>
<evidence type="ECO:0000313" key="7">
    <source>
        <dbReference type="EMBL" id="VDK51957.1"/>
    </source>
</evidence>
<sequence length="133" mass="14392">MAISNERQPKILIKISPDLPDSDLKAVAQMSLDKRYGIDGVIISNFTAHRSQENTGTAVATTDGFVSGEPLRDISTECIRHFYRHFLIALTAGKVPIIGCGGVSSGQDAYDKIRAGASLIQLYSSLLYQGNAY</sequence>
<dbReference type="Pfam" id="PF01180">
    <property type="entry name" value="DHO_dh"/>
    <property type="match status" value="1"/>
</dbReference>
<dbReference type="InterPro" id="IPR001295">
    <property type="entry name" value="Dihydroorotate_DH_CS"/>
</dbReference>
<dbReference type="InterPro" id="IPR013785">
    <property type="entry name" value="Aldolase_TIM"/>
</dbReference>
<dbReference type="InterPro" id="IPR050074">
    <property type="entry name" value="DHO_dehydrogenase"/>
</dbReference>
<keyword evidence="4" id="KW-0288">FMN</keyword>
<evidence type="ECO:0000256" key="2">
    <source>
        <dbReference type="ARBA" id="ARBA00004725"/>
    </source>
</evidence>
<accession>A0A183DAJ1</accession>
<evidence type="ECO:0000259" key="6">
    <source>
        <dbReference type="Pfam" id="PF01180"/>
    </source>
</evidence>
<dbReference type="WBParaSite" id="GPUH_0000574001-mRNA-1">
    <property type="protein sequence ID" value="GPUH_0000574001-mRNA-1"/>
    <property type="gene ID" value="GPUH_0000574001"/>
</dbReference>
<dbReference type="SUPFAM" id="SSF51395">
    <property type="entry name" value="FMN-linked oxidoreductases"/>
    <property type="match status" value="1"/>
</dbReference>
<gene>
    <name evidence="7" type="ORF">GPUH_LOCUS5733</name>
</gene>
<evidence type="ECO:0000256" key="4">
    <source>
        <dbReference type="ARBA" id="ARBA00022643"/>
    </source>
</evidence>
<dbReference type="PANTHER" id="PTHR48109:SF4">
    <property type="entry name" value="DIHYDROOROTATE DEHYDROGENASE (QUINONE), MITOCHONDRIAL"/>
    <property type="match status" value="1"/>
</dbReference>
<dbReference type="Gene3D" id="3.20.20.70">
    <property type="entry name" value="Aldolase class I"/>
    <property type="match status" value="1"/>
</dbReference>
<dbReference type="GO" id="GO:0006207">
    <property type="term" value="P:'de novo' pyrimidine nucleobase biosynthetic process"/>
    <property type="evidence" value="ECO:0007669"/>
    <property type="project" value="InterPro"/>
</dbReference>